<evidence type="ECO:0000259" key="2">
    <source>
        <dbReference type="PROSITE" id="PS50235"/>
    </source>
</evidence>
<dbReference type="GO" id="GO:0016579">
    <property type="term" value="P:protein deubiquitination"/>
    <property type="evidence" value="ECO:0007669"/>
    <property type="project" value="InterPro"/>
</dbReference>
<keyword evidence="4" id="KW-1185">Reference proteome</keyword>
<dbReference type="PROSITE" id="PS00973">
    <property type="entry name" value="USP_2"/>
    <property type="match status" value="2"/>
</dbReference>
<proteinExistence type="predicted"/>
<feature type="region of interest" description="Disordered" evidence="1">
    <location>
        <begin position="2725"/>
        <end position="2777"/>
    </location>
</feature>
<dbReference type="PROSITE" id="PS00972">
    <property type="entry name" value="USP_1"/>
    <property type="match status" value="1"/>
</dbReference>
<accession>A0A8S1MS28</accession>
<feature type="domain" description="USP" evidence="2">
    <location>
        <begin position="1476"/>
        <end position="1819"/>
    </location>
</feature>
<dbReference type="FunFam" id="3.90.70.10:FF:000420">
    <property type="entry name" value="Uncharacterized protein"/>
    <property type="match status" value="1"/>
</dbReference>
<name>A0A8S1MS28_PARPR</name>
<dbReference type="GO" id="GO:0004843">
    <property type="term" value="F:cysteine-type deubiquitinase activity"/>
    <property type="evidence" value="ECO:0007669"/>
    <property type="project" value="InterPro"/>
</dbReference>
<gene>
    <name evidence="3" type="ORF">PPRIM_AZ9-3.1.T0690181</name>
</gene>
<protein>
    <recommendedName>
        <fullName evidence="2">USP domain-containing protein</fullName>
    </recommendedName>
</protein>
<feature type="compositionally biased region" description="Polar residues" evidence="1">
    <location>
        <begin position="505"/>
        <end position="516"/>
    </location>
</feature>
<dbReference type="PANTHER" id="PTHR24006:SF827">
    <property type="entry name" value="UBIQUITIN CARBOXYL-TERMINAL HYDROLASE 34"/>
    <property type="match status" value="1"/>
</dbReference>
<dbReference type="GO" id="GO:0005829">
    <property type="term" value="C:cytosol"/>
    <property type="evidence" value="ECO:0007669"/>
    <property type="project" value="TreeGrafter"/>
</dbReference>
<evidence type="ECO:0000256" key="1">
    <source>
        <dbReference type="SAM" id="MobiDB-lite"/>
    </source>
</evidence>
<feature type="region of interest" description="Disordered" evidence="1">
    <location>
        <begin position="505"/>
        <end position="534"/>
    </location>
</feature>
<feature type="compositionally biased region" description="Polar residues" evidence="1">
    <location>
        <begin position="2739"/>
        <end position="2754"/>
    </location>
</feature>
<evidence type="ECO:0000313" key="3">
    <source>
        <dbReference type="EMBL" id="CAD8083238.1"/>
    </source>
</evidence>
<feature type="compositionally biased region" description="Basic and acidic residues" evidence="1">
    <location>
        <begin position="517"/>
        <end position="534"/>
    </location>
</feature>
<reference evidence="3" key="1">
    <citation type="submission" date="2021-01" db="EMBL/GenBank/DDBJ databases">
        <authorList>
            <consortium name="Genoscope - CEA"/>
            <person name="William W."/>
        </authorList>
    </citation>
    <scope>NUCLEOTIDE SEQUENCE</scope>
</reference>
<dbReference type="PANTHER" id="PTHR24006">
    <property type="entry name" value="UBIQUITIN CARBOXYL-TERMINAL HYDROLASE"/>
    <property type="match status" value="1"/>
</dbReference>
<dbReference type="Proteomes" id="UP000688137">
    <property type="component" value="Unassembled WGS sequence"/>
</dbReference>
<comment type="caution">
    <text evidence="3">The sequence shown here is derived from an EMBL/GenBank/DDBJ whole genome shotgun (WGS) entry which is preliminary data.</text>
</comment>
<dbReference type="OMA" id="YTIMDAD"/>
<feature type="domain" description="USP" evidence="2">
    <location>
        <begin position="1910"/>
        <end position="2230"/>
    </location>
</feature>
<dbReference type="GO" id="GO:0005634">
    <property type="term" value="C:nucleus"/>
    <property type="evidence" value="ECO:0007669"/>
    <property type="project" value="TreeGrafter"/>
</dbReference>
<dbReference type="InterPro" id="IPR018200">
    <property type="entry name" value="USP_CS"/>
</dbReference>
<dbReference type="InterPro" id="IPR050164">
    <property type="entry name" value="Peptidase_C19"/>
</dbReference>
<dbReference type="EMBL" id="CAJJDM010000072">
    <property type="protein sequence ID" value="CAD8083238.1"/>
    <property type="molecule type" value="Genomic_DNA"/>
</dbReference>
<sequence>MYQLSQTCYAENQGYNSQQPRRYIKMSTNSEIYYDLEKIKKFEEGYEIIELNDALHQGKASQLHTFTSIKWMEYLSELEIELKAILLDRALIVPDLNQYVNKRLSPMIDVTLDKVLIETYKLKIQCYINEILLLVQKVSLKLWKEYPQISLTLLKRLHSIQCNSFYDSRIRELSLYIDTINDFYGERLHYGVSYEAEGYNNPYQTEIYNSKNFYPLKGEILEQQRMNQDVFTFSPFQRIQLHYFYKNGGFALLDDAIRNFNLNNLDIFPIFQYLNSLLDKQKYLNYFHHFEFQNLAQKLTEDEIKNSNRDTIKKLTEGIENMFDQFYTSSQKKELIALSEMSVFLQCFRCTALEKRIYGLQQFCDKINTAQSNEFMSQQYFMYDEWYKNDNVLKYIVDNQVFQELFGEKAHFELIKRSFPIIQFLYLHHKLSKDEILCILRLGKGKHETWDNMISKLLTDLAEILSLEDVETLIQNIQQSQIDQNGLNFIKSLGRNKYLRQDLDNNQNQKIGNNDDTFGKQNERMSGKRKEMEDMEQNKNETIEQFDRQKAINLKSQIVEFLLNIVHEQPTSEIGQSAFTIAINLICHQFKSLRQQYLLNGFSNLIAEEQPLPVCNYITVLQKIISSSYPFDKFNNSKDVLIWIQEKYDIKLNFLRVMGREKLRLLKRESKNYLQTIEQFVKFYQFLHQDSKITRNQLMILWKLLVENAKCVEERDLFFNWVGDVNKKFLDQEAIELLFISTIKCSSLSQSMLQCLTNLILYFNVQYKVMKLQYDQYTIMDADIIGLQVLWKIFKQQENLGPKLQEFFIRLLRFKQQQSILNKLKQLYLVQLFNQINNPNSLSLIIKLLEDFEGYQLIEQGEKVFVTIDNKCMNAMPPKRQDIQLLSGLPVLQAKQIIGQKLNPSLKPDEFDIFCRGTLFDDNKTLKDYKVNQKLTFVISKREIATDEINAYNNTTNQIQNEYVPSDANDRVQEIMQIVQIQEKDFIISVLKEKNWQVENAICDILDRGDQLLSEYQQKNPQIKKQQPVMKQQIDEISFASLISNNYIDQLFILLNQGNQEQNTKIWSILQMIPRNKEVYELIEQSQTDWCNLLLVDNKYKLQYHLQILKEQLQCDFIEDQDEYEKRKKLRENFLLQGGLKLLLFQLDNSIEIFIIILDIFQIYFSAYSMSRLMMNQNEFLQLLKLKQAIQQKDEDPKLCSLLSIQLQKQDKPNIQGYDEAYLLQQVFYNCELEVEWDVLLDALIQRIGVEQVYTNILCILYMRPQLLKFELPINRLVELLTSPNEEQRKMTAYFILTLQDIGKKNGVNLSNDILKALIKGETQYDELYLVIAGLIGQVNDLTFFDTHQLAQQIISLISNREIIEQRFIENEDKLLQGNLLLLTSLLQVDQNIKVDIEFTRYLYKCLFEMHNDYYKYPVYKRKLTRKRVFQLLLELCKDENHLQEILPLIQNHHKLKFDINEVDMDLGVKGSHGFVGLRNLGATCYINSLLQQFYMNIPLRKGILNGQIMITEMKAPLIFDNINAIDSPILQRKLTDHTLHQLQLVFIQLQESVKQYINPHQLIKTLKGYDGEVINVLIQQDCNEFFNLITDKLEQDQKFTNQSNLIPQILGGTLINEIKSLEPDYDFRRENEEPFLTVSVDIKHKKCLEEALDLFVKGDVLDGENKYLCEEVQRKIDVQKRQYFKKLPNTFIFHLKRFEFDYNTMLRIKINDYFEFPQEINMFKWTRDHIVENMEIQDQSDYMYILKGVLVHVGGAEGGHYYSFIRDVDKWYEFNDKVICPFKIENLKTECFGGGNNNLSEWGISNSKNAYILFYEKVKHNIPEQLYMRGTNEELLIQQVISENTDYLKNQLFCAQDYLKFIQTFVQTLQIKNQFKVTQLLSKESNLYELDTLPSLRMIKLLTFFTYEVLLRNKDQQMFQYNIQILSDMYKQEPAANFWFLDLLRNQKQLIIDLLIESSYSDVRNAFAQLIIQSITIIIEYEQQYLFEDSCIGRFLQFYIKSLLGIDQKFTNQSNLIPQILGGTLINEIKSLEPDYDFRRENEEPFLTVSVDIKHKKCLEEALDLFVKGDVLDGENKYLCEEVQRKIDVQKRQYFKKLPNTFIFHLKRFEFDYNTMLRIKINDYFEFPQEINMFKWTRDHIVENMEIQDQSDYMYILKGVLVHVGSAEGGHYYSFIRDVDKWYEFNDKVICPFKIENLKNECFGGGNNNLSEWGMSNSKNAYILFYEKVKHDIPEQLYMRGINEELLIQQVKNENSDYLKNQLFCTQDYLKFIQTFVQTFQFKTPFLVTQLLSNESNLSELDTLPSFRMIKLFTFFTYEVLLRNKDQQMFQYNIQLLTDMYKQEPAANFWFLDLLRNHKQIIIDLLIESSHSDVRNAFAQLIIQSVTLIIKHEQYYLFEDSCIGRFLKFYIQSLLGIVKNSLRRGTEYFQVIKYILVSNQLLVKHFYQQEYFKQVYQLLQEQVTSAQIGTSFKSQQQQTNNIDQPLMVISDIIAKVIMSCRTQSMIELNEDAPTYLFKGQKDLDIDQYWLKKLLDSDDFKKYILVMIQFQPNLIDMIKHICWKDQNISYQVMLQIVTQFLDYNVDWQQLEPFSQTIESLFKINDDLVEKRLQCLLCEPIKTISFVKGYSILNAIKSQYDIDKNYSFCMIAILANLATQVNYVGEYFKNNKENFEFLLWKARDYKNIMYGLYFPSMKIQKSIQQLSAIFEEAEKPTIQICIPKQNQTVQEEPEPEDSDIQVSNLIEQNKTNYTQTKEDSMDNNTPSDRENPTDELSE</sequence>
<evidence type="ECO:0000313" key="4">
    <source>
        <dbReference type="Proteomes" id="UP000688137"/>
    </source>
</evidence>
<dbReference type="FunFam" id="3.90.70.10:FF:000418">
    <property type="entry name" value="Ubiquitin C-terminal hydrolase, putative (AFU_orthologue AFUA_2G08440)"/>
    <property type="match status" value="1"/>
</dbReference>
<dbReference type="Pfam" id="PF00443">
    <property type="entry name" value="UCH"/>
    <property type="match status" value="2"/>
</dbReference>
<organism evidence="3 4">
    <name type="scientific">Paramecium primaurelia</name>
    <dbReference type="NCBI Taxonomy" id="5886"/>
    <lineage>
        <taxon>Eukaryota</taxon>
        <taxon>Sar</taxon>
        <taxon>Alveolata</taxon>
        <taxon>Ciliophora</taxon>
        <taxon>Intramacronucleata</taxon>
        <taxon>Oligohymenophorea</taxon>
        <taxon>Peniculida</taxon>
        <taxon>Parameciidae</taxon>
        <taxon>Paramecium</taxon>
    </lineage>
</organism>
<dbReference type="InterPro" id="IPR001394">
    <property type="entry name" value="Peptidase_C19_UCH"/>
</dbReference>
<dbReference type="PROSITE" id="PS50235">
    <property type="entry name" value="USP_3"/>
    <property type="match status" value="2"/>
</dbReference>
<dbReference type="InterPro" id="IPR028889">
    <property type="entry name" value="USP"/>
</dbReference>